<sequence length="40" mass="4561">MVRKPAGRHSFSDTDRVENVIAGDDQRKKEHVACRQVRPA</sequence>
<name>A0A059KJ58_9BURK</name>
<dbReference type="Proteomes" id="UP000026714">
    <property type="component" value="Unassembled WGS sequence"/>
</dbReference>
<gene>
    <name evidence="2" type="ORF">X805_29910</name>
</gene>
<keyword evidence="3" id="KW-1185">Reference proteome</keyword>
<feature type="compositionally biased region" description="Basic and acidic residues" evidence="1">
    <location>
        <begin position="10"/>
        <end position="24"/>
    </location>
</feature>
<dbReference type="EMBL" id="AZRA01000081">
    <property type="protein sequence ID" value="KDB51410.1"/>
    <property type="molecule type" value="Genomic_DNA"/>
</dbReference>
<evidence type="ECO:0000256" key="1">
    <source>
        <dbReference type="SAM" id="MobiDB-lite"/>
    </source>
</evidence>
<evidence type="ECO:0000313" key="3">
    <source>
        <dbReference type="Proteomes" id="UP000026714"/>
    </source>
</evidence>
<accession>A0A059KJ58</accession>
<dbReference type="AlphaFoldDB" id="A0A059KJ58"/>
<feature type="region of interest" description="Disordered" evidence="1">
    <location>
        <begin position="1"/>
        <end position="24"/>
    </location>
</feature>
<organism evidence="2 3">
    <name type="scientific">Sphaerotilus natans subsp. natans DSM 6575</name>
    <dbReference type="NCBI Taxonomy" id="1286631"/>
    <lineage>
        <taxon>Bacteria</taxon>
        <taxon>Pseudomonadati</taxon>
        <taxon>Pseudomonadota</taxon>
        <taxon>Betaproteobacteria</taxon>
        <taxon>Burkholderiales</taxon>
        <taxon>Sphaerotilaceae</taxon>
        <taxon>Sphaerotilus</taxon>
    </lineage>
</organism>
<proteinExistence type="predicted"/>
<comment type="caution">
    <text evidence="2">The sequence shown here is derived from an EMBL/GenBank/DDBJ whole genome shotgun (WGS) entry which is preliminary data.</text>
</comment>
<evidence type="ECO:0000313" key="2">
    <source>
        <dbReference type="EMBL" id="KDB51410.1"/>
    </source>
</evidence>
<reference evidence="2 3" key="1">
    <citation type="journal article" date="2014" name="FEMS Microbiol. Ecol.">
        <title>Sphaerotilus natans encrusted with nanoball-shaped Fe(III) oxide minerals formed by nitrate-reducing mixotrophic Fe(II) oxidation.</title>
        <authorList>
            <person name="Park S."/>
            <person name="Kim D.H."/>
            <person name="Lee J.H."/>
            <person name="Hur H.G."/>
        </authorList>
    </citation>
    <scope>NUCLEOTIDE SEQUENCE [LARGE SCALE GENOMIC DNA]</scope>
    <source>
        <strain evidence="2 3">DSM 6575</strain>
    </source>
</reference>
<protein>
    <submittedName>
        <fullName evidence="2">Uncharacterized protein</fullName>
    </submittedName>
</protein>